<dbReference type="Pfam" id="PF19572">
    <property type="entry name" value="PorV"/>
    <property type="match status" value="1"/>
</dbReference>
<dbReference type="InterPro" id="IPR045741">
    <property type="entry name" value="PorV"/>
</dbReference>
<protein>
    <recommendedName>
        <fullName evidence="1">Type IX secretion system protein PorV domain-containing protein</fullName>
    </recommendedName>
</protein>
<gene>
    <name evidence="2" type="ORF">MGWOODY_Mmi1104</name>
</gene>
<dbReference type="SUPFAM" id="SSF56935">
    <property type="entry name" value="Porins"/>
    <property type="match status" value="1"/>
</dbReference>
<dbReference type="EMBL" id="FAXC01000444">
    <property type="protein sequence ID" value="CUV10576.1"/>
    <property type="molecule type" value="Genomic_DNA"/>
</dbReference>
<dbReference type="AlphaFoldDB" id="A0A160VI56"/>
<evidence type="ECO:0000259" key="1">
    <source>
        <dbReference type="Pfam" id="PF19572"/>
    </source>
</evidence>
<evidence type="ECO:0000313" key="2">
    <source>
        <dbReference type="EMBL" id="CUV10576.1"/>
    </source>
</evidence>
<proteinExistence type="predicted"/>
<dbReference type="Gene3D" id="2.40.160.60">
    <property type="entry name" value="Outer membrane protein transport protein (OMPP1/FadL/TodX)"/>
    <property type="match status" value="1"/>
</dbReference>
<dbReference type="NCBIfam" id="NF033709">
    <property type="entry name" value="PorV_fam"/>
    <property type="match status" value="1"/>
</dbReference>
<reference evidence="2" key="1">
    <citation type="submission" date="2015-10" db="EMBL/GenBank/DDBJ databases">
        <authorList>
            <person name="Gilbert D.G."/>
        </authorList>
    </citation>
    <scope>NUCLEOTIDE SEQUENCE</scope>
</reference>
<accession>A0A160VI56</accession>
<name>A0A160VI56_9ZZZZ</name>
<sequence length="350" mass="38654">MKYLGLKTKIVSIMFIIVLDTGLVYPQNTNTNTITKRGTTAAQFLKIGVDARATAMGNAFTAMNGDLSNIYWNPAGLAYIDGIQAMFVNSPWIAETNFNYLAFAFNSPGIGTLGFSLTSLTVPEDIVRTVEEPEGTGERFEAGDLAVTLSYSRRLTDKFSLGGNLKFVQQKIWHSKAQAIAADLGALFVTPFRDIRIGASLSNFGNSLKMDGRDMIISVDPDKQNEGNVEFVNALYQSDQFPLPLIFRVGIAGELLENEKTRLSFGLDALHPNDNTESMNAGLEFAYAETFFLRSGYATLFRDATEQGLTLGGGIYYRLGKSNTKLKLDYSYTDFGRFDFIQRLTIGLRL</sequence>
<feature type="domain" description="Type IX secretion system protein PorV" evidence="1">
    <location>
        <begin position="37"/>
        <end position="172"/>
    </location>
</feature>
<organism evidence="2">
    <name type="scientific">hydrothermal vent metagenome</name>
    <dbReference type="NCBI Taxonomy" id="652676"/>
    <lineage>
        <taxon>unclassified sequences</taxon>
        <taxon>metagenomes</taxon>
        <taxon>ecological metagenomes</taxon>
    </lineage>
</organism>